<keyword evidence="1" id="KW-1133">Transmembrane helix</keyword>
<dbReference type="EMBL" id="CAJNOQ010000722">
    <property type="protein sequence ID" value="CAF0831803.1"/>
    <property type="molecule type" value="Genomic_DNA"/>
</dbReference>
<reference evidence="2" key="1">
    <citation type="submission" date="2021-02" db="EMBL/GenBank/DDBJ databases">
        <authorList>
            <person name="Nowell W R."/>
        </authorList>
    </citation>
    <scope>NUCLEOTIDE SEQUENCE</scope>
</reference>
<gene>
    <name evidence="2" type="ORF">GPM918_LOCUS5094</name>
    <name evidence="3" type="ORF">SRO942_LOCUS5095</name>
</gene>
<protein>
    <submittedName>
        <fullName evidence="2">Uncharacterized protein</fullName>
    </submittedName>
</protein>
<sequence>MTMTSLNDNNKQFVGNIETIRKVSITISIIFVPFVLFLGFLYLHYTWPYPTDRQSSYDDDDSYNSDVEQLKNMTLNSSKTELSGYSTEQYIKSSITKTNIAHN</sequence>
<keyword evidence="1" id="KW-0812">Transmembrane</keyword>
<dbReference type="EMBL" id="CAJOBC010000722">
    <property type="protein sequence ID" value="CAF3618889.1"/>
    <property type="molecule type" value="Genomic_DNA"/>
</dbReference>
<evidence type="ECO:0000313" key="4">
    <source>
        <dbReference type="Proteomes" id="UP000663829"/>
    </source>
</evidence>
<evidence type="ECO:0000256" key="1">
    <source>
        <dbReference type="SAM" id="Phobius"/>
    </source>
</evidence>
<feature type="transmembrane region" description="Helical" evidence="1">
    <location>
        <begin position="20"/>
        <end position="43"/>
    </location>
</feature>
<comment type="caution">
    <text evidence="2">The sequence shown here is derived from an EMBL/GenBank/DDBJ whole genome shotgun (WGS) entry which is preliminary data.</text>
</comment>
<proteinExistence type="predicted"/>
<dbReference type="Proteomes" id="UP000681722">
    <property type="component" value="Unassembled WGS sequence"/>
</dbReference>
<evidence type="ECO:0000313" key="3">
    <source>
        <dbReference type="EMBL" id="CAF3618889.1"/>
    </source>
</evidence>
<keyword evidence="4" id="KW-1185">Reference proteome</keyword>
<name>A0A813V3E5_9BILA</name>
<dbReference type="Proteomes" id="UP000663829">
    <property type="component" value="Unassembled WGS sequence"/>
</dbReference>
<evidence type="ECO:0000313" key="2">
    <source>
        <dbReference type="EMBL" id="CAF0831803.1"/>
    </source>
</evidence>
<organism evidence="2 4">
    <name type="scientific">Didymodactylos carnosus</name>
    <dbReference type="NCBI Taxonomy" id="1234261"/>
    <lineage>
        <taxon>Eukaryota</taxon>
        <taxon>Metazoa</taxon>
        <taxon>Spiralia</taxon>
        <taxon>Gnathifera</taxon>
        <taxon>Rotifera</taxon>
        <taxon>Eurotatoria</taxon>
        <taxon>Bdelloidea</taxon>
        <taxon>Philodinida</taxon>
        <taxon>Philodinidae</taxon>
        <taxon>Didymodactylos</taxon>
    </lineage>
</organism>
<dbReference type="AlphaFoldDB" id="A0A813V3E5"/>
<accession>A0A813V3E5</accession>
<keyword evidence="1" id="KW-0472">Membrane</keyword>